<dbReference type="SMART" id="SM00919">
    <property type="entry name" value="Malic_M"/>
    <property type="match status" value="1"/>
</dbReference>
<dbReference type="Pfam" id="PF00390">
    <property type="entry name" value="malic"/>
    <property type="match status" value="1"/>
</dbReference>
<dbReference type="CDD" id="cd05311">
    <property type="entry name" value="NAD_bind_2_malic_enz"/>
    <property type="match status" value="1"/>
</dbReference>
<comment type="cofactor">
    <cofactor evidence="2">
        <name>Mg(2+)</name>
        <dbReference type="ChEBI" id="CHEBI:18420"/>
    </cofactor>
</comment>
<reference evidence="8 9" key="1">
    <citation type="journal article" date="2019" name="Sci. Rep.">
        <title>Sulfobacillus thermotolerans: new insights into resistance and metabolic capacities of acidophilic chemolithotrophs.</title>
        <authorList>
            <person name="Panyushkina A.E."/>
            <person name="Babenko V.V."/>
            <person name="Nikitina A.S."/>
            <person name="Selezneva O.V."/>
            <person name="Tsaplina I.A."/>
            <person name="Letarova M.A."/>
            <person name="Kostryukova E.S."/>
            <person name="Letarov A.V."/>
        </authorList>
    </citation>
    <scope>NUCLEOTIDE SEQUENCE [LARGE SCALE GENOMIC DNA]</scope>
    <source>
        <strain evidence="8 9">Kr1</strain>
    </source>
</reference>
<dbReference type="InterPro" id="IPR015884">
    <property type="entry name" value="Malic_enzyme_CS"/>
</dbReference>
<dbReference type="PANTHER" id="PTHR43237">
    <property type="entry name" value="NADP-DEPENDENT MALIC ENZYME"/>
    <property type="match status" value="1"/>
</dbReference>
<dbReference type="InterPro" id="IPR046346">
    <property type="entry name" value="Aminoacid_DH-like_N_sf"/>
</dbReference>
<comment type="cofactor">
    <cofactor evidence="1">
        <name>Mn(2+)</name>
        <dbReference type="ChEBI" id="CHEBI:29035"/>
    </cofactor>
</comment>
<dbReference type="PANTHER" id="PTHR43237:SF4">
    <property type="entry name" value="NADP-DEPENDENT MALIC ENZYME"/>
    <property type="match status" value="1"/>
</dbReference>
<dbReference type="InterPro" id="IPR001891">
    <property type="entry name" value="Malic_OxRdtase"/>
</dbReference>
<evidence type="ECO:0000256" key="1">
    <source>
        <dbReference type="ARBA" id="ARBA00001936"/>
    </source>
</evidence>
<evidence type="ECO:0000256" key="5">
    <source>
        <dbReference type="ARBA" id="ARBA00023002"/>
    </source>
</evidence>
<dbReference type="SMART" id="SM01274">
    <property type="entry name" value="malic"/>
    <property type="match status" value="1"/>
</dbReference>
<sequence>MIDGVNNESLEAQGDRNVVQNGVQYIIRLIMQRDGLPFRHVVELVDDLGGDIIAWDLVRAEDQKTIRDLTVLMPTAAQLKGLTEQLSQLEGVAVENVSDRTFLMHLGGKIEIKPRVQIKTRADLSHVYTPGVARVVEAIAEDPSKAFQLTMKRNTVAIVTDGSAILGLGNLGPKAALPVMEGKSVLFKWLGNVDAVPICLDTTDTDAIVETVVRIAPAFGGINLEDISAPRCFEIERRLQERLDIPVFHDDQHGTATVILAGLINAAKVVNKPLTSMRVVIAGIGAAGTATTELLLHMGVKDIVGYDKEGAIVAGQSYPNHPQWQEYARKTNPHKRTGTLRELLRGADVFIGVSAGNLLTPDDIKEMARDAILFVMANPTPEIQPEVAQAYARVVATGRSDYPNQINNVLCFPGLFRGVLDSRARTVTMGMKVAAAEALAAVVKPEELGPEYIIPSVFNRNVVDKIAEAVSLAAEKDNVARRSSGARI</sequence>
<dbReference type="Gene3D" id="3.40.50.10380">
    <property type="entry name" value="Malic enzyme, N-terminal domain"/>
    <property type="match status" value="1"/>
</dbReference>
<dbReference type="InterPro" id="IPR037062">
    <property type="entry name" value="Malic_N_dom_sf"/>
</dbReference>
<name>A0ABN5H4B3_9FIRM</name>
<dbReference type="InterPro" id="IPR012301">
    <property type="entry name" value="Malic_N_dom"/>
</dbReference>
<accession>A0ABN5H4B3</accession>
<keyword evidence="5" id="KW-0560">Oxidoreductase</keyword>
<keyword evidence="9" id="KW-1185">Reference proteome</keyword>
<feature type="domain" description="Malic enzyme NAD-binding" evidence="6">
    <location>
        <begin position="252"/>
        <end position="475"/>
    </location>
</feature>
<dbReference type="InterPro" id="IPR012302">
    <property type="entry name" value="Malic_NAD-bd"/>
</dbReference>
<evidence type="ECO:0000313" key="8">
    <source>
        <dbReference type="EMBL" id="AUW95435.1"/>
    </source>
</evidence>
<dbReference type="EMBL" id="CP019454">
    <property type="protein sequence ID" value="AUW95435.1"/>
    <property type="molecule type" value="Genomic_DNA"/>
</dbReference>
<gene>
    <name evidence="8" type="ORF">BXT84_05970</name>
</gene>
<proteinExistence type="inferred from homology"/>
<dbReference type="Gene3D" id="3.40.50.720">
    <property type="entry name" value="NAD(P)-binding Rossmann-like Domain"/>
    <property type="match status" value="1"/>
</dbReference>
<evidence type="ECO:0000256" key="3">
    <source>
        <dbReference type="ARBA" id="ARBA00008785"/>
    </source>
</evidence>
<dbReference type="InterPro" id="IPR036291">
    <property type="entry name" value="NAD(P)-bd_dom_sf"/>
</dbReference>
<dbReference type="PIRSF" id="PIRSF000106">
    <property type="entry name" value="ME"/>
    <property type="match status" value="1"/>
</dbReference>
<evidence type="ECO:0000259" key="7">
    <source>
        <dbReference type="SMART" id="SM01274"/>
    </source>
</evidence>
<dbReference type="SUPFAM" id="SSF53223">
    <property type="entry name" value="Aminoacid dehydrogenase-like, N-terminal domain"/>
    <property type="match status" value="1"/>
</dbReference>
<dbReference type="PROSITE" id="PS00331">
    <property type="entry name" value="MALIC_ENZYMES"/>
    <property type="match status" value="1"/>
</dbReference>
<evidence type="ECO:0000256" key="2">
    <source>
        <dbReference type="ARBA" id="ARBA00001946"/>
    </source>
</evidence>
<keyword evidence="4" id="KW-0479">Metal-binding</keyword>
<evidence type="ECO:0000259" key="6">
    <source>
        <dbReference type="SMART" id="SM00919"/>
    </source>
</evidence>
<comment type="similarity">
    <text evidence="3">Belongs to the malic enzymes family.</text>
</comment>
<evidence type="ECO:0000313" key="9">
    <source>
        <dbReference type="Proteomes" id="UP000325292"/>
    </source>
</evidence>
<organism evidence="8 9">
    <name type="scientific">Sulfobacillus thermotolerans</name>
    <dbReference type="NCBI Taxonomy" id="338644"/>
    <lineage>
        <taxon>Bacteria</taxon>
        <taxon>Bacillati</taxon>
        <taxon>Bacillota</taxon>
        <taxon>Clostridia</taxon>
        <taxon>Eubacteriales</taxon>
        <taxon>Clostridiales Family XVII. Incertae Sedis</taxon>
        <taxon>Sulfobacillus</taxon>
    </lineage>
</organism>
<dbReference type="InterPro" id="IPR045213">
    <property type="entry name" value="Malic_NAD-bd_bact_type"/>
</dbReference>
<protein>
    <submittedName>
        <fullName evidence="8">NAD-dependent malic enzyme</fullName>
    </submittedName>
</protein>
<dbReference type="InterPro" id="IPR051674">
    <property type="entry name" value="Malate_Decarboxylase"/>
</dbReference>
<evidence type="ECO:0000256" key="4">
    <source>
        <dbReference type="ARBA" id="ARBA00022723"/>
    </source>
</evidence>
<dbReference type="Pfam" id="PF03949">
    <property type="entry name" value="Malic_M"/>
    <property type="match status" value="1"/>
</dbReference>
<feature type="domain" description="Malic enzyme N-terminal" evidence="7">
    <location>
        <begin position="107"/>
        <end position="240"/>
    </location>
</feature>
<dbReference type="SUPFAM" id="SSF51735">
    <property type="entry name" value="NAD(P)-binding Rossmann-fold domains"/>
    <property type="match status" value="1"/>
</dbReference>
<dbReference type="Proteomes" id="UP000325292">
    <property type="component" value="Chromosome"/>
</dbReference>